<keyword evidence="1" id="KW-0175">Coiled coil</keyword>
<keyword evidence="3" id="KW-1185">Reference proteome</keyword>
<proteinExistence type="predicted"/>
<dbReference type="RefSeq" id="WP_249328702.1">
    <property type="nucleotide sequence ID" value="NZ_CP060635.1"/>
</dbReference>
<dbReference type="Proteomes" id="UP000515860">
    <property type="component" value="Chromosome"/>
</dbReference>
<reference evidence="2 3" key="1">
    <citation type="submission" date="2020-08" db="EMBL/GenBank/DDBJ databases">
        <authorList>
            <person name="Liu C."/>
            <person name="Sun Q."/>
        </authorList>
    </citation>
    <scope>NUCLEOTIDE SEQUENCE [LARGE SCALE GENOMIC DNA]</scope>
    <source>
        <strain evidence="2 3">NSJ-29</strain>
    </source>
</reference>
<dbReference type="KEGG" id="whj:H9Q79_15660"/>
<gene>
    <name evidence="2" type="ORF">H9Q79_15660</name>
</gene>
<protein>
    <submittedName>
        <fullName evidence="2">Uncharacterized protein</fullName>
    </submittedName>
</protein>
<dbReference type="EMBL" id="CP060635">
    <property type="protein sequence ID" value="QNM08300.1"/>
    <property type="molecule type" value="Genomic_DNA"/>
</dbReference>
<name>A0A7G9GBW8_9FIRM</name>
<accession>A0A7G9GBW8</accession>
<evidence type="ECO:0000313" key="2">
    <source>
        <dbReference type="EMBL" id="QNM08300.1"/>
    </source>
</evidence>
<evidence type="ECO:0000256" key="1">
    <source>
        <dbReference type="SAM" id="Coils"/>
    </source>
</evidence>
<evidence type="ECO:0000313" key="3">
    <source>
        <dbReference type="Proteomes" id="UP000515860"/>
    </source>
</evidence>
<dbReference type="AlphaFoldDB" id="A0A7G9GBW8"/>
<feature type="coiled-coil region" evidence="1">
    <location>
        <begin position="167"/>
        <end position="265"/>
    </location>
</feature>
<sequence length="267" mass="31556">MLRHSKSKGIVVFLVLFLCGYGFFFSSNLWMPVSGNANKLTKFNQPMEFNNRTVTLLRWDYSETEHKMEVELEVENPTFDGINTYEYCAIDASNSKLNVVPILQDPDYVVLQLENVPKRWSEVSLRMGLPEESEDATNTVILRMYTNVRDVQRVNSLEPKSRNDYLIQRMDLQIAYYEEEIQALEQTIHEQEEYQKNAQEEIKRLTDNKKFQTEEEIEETDRLIQTAEQKQEASEELVQQNKDEIKEYQKKIEKTNEKKALFRDQEG</sequence>
<organism evidence="2 3">
    <name type="scientific">Wansuia hejianensis</name>
    <dbReference type="NCBI Taxonomy" id="2763667"/>
    <lineage>
        <taxon>Bacteria</taxon>
        <taxon>Bacillati</taxon>
        <taxon>Bacillota</taxon>
        <taxon>Clostridia</taxon>
        <taxon>Lachnospirales</taxon>
        <taxon>Lachnospiraceae</taxon>
        <taxon>Wansuia</taxon>
    </lineage>
</organism>